<gene>
    <name evidence="1" type="ORF">SAMN05660686_01887</name>
</gene>
<dbReference type="CDD" id="cd02198">
    <property type="entry name" value="YjgH_like"/>
    <property type="match status" value="1"/>
</dbReference>
<organism evidence="1 2">
    <name type="scientific">Thalassobaculum litoreum DSM 18839</name>
    <dbReference type="NCBI Taxonomy" id="1123362"/>
    <lineage>
        <taxon>Bacteria</taxon>
        <taxon>Pseudomonadati</taxon>
        <taxon>Pseudomonadota</taxon>
        <taxon>Alphaproteobacteria</taxon>
        <taxon>Rhodospirillales</taxon>
        <taxon>Thalassobaculaceae</taxon>
        <taxon>Thalassobaculum</taxon>
    </lineage>
</organism>
<proteinExistence type="predicted"/>
<reference evidence="1 2" key="1">
    <citation type="submission" date="2016-10" db="EMBL/GenBank/DDBJ databases">
        <authorList>
            <person name="Varghese N."/>
            <person name="Submissions S."/>
        </authorList>
    </citation>
    <scope>NUCLEOTIDE SEQUENCE [LARGE SCALE GENOMIC DNA]</scope>
    <source>
        <strain evidence="1 2">DSM 18839</strain>
    </source>
</reference>
<accession>A0A8G2BJ26</accession>
<evidence type="ECO:0000313" key="2">
    <source>
        <dbReference type="Proteomes" id="UP000198615"/>
    </source>
</evidence>
<dbReference type="GO" id="GO:0005829">
    <property type="term" value="C:cytosol"/>
    <property type="evidence" value="ECO:0007669"/>
    <property type="project" value="TreeGrafter"/>
</dbReference>
<dbReference type="GO" id="GO:0019239">
    <property type="term" value="F:deaminase activity"/>
    <property type="evidence" value="ECO:0007669"/>
    <property type="project" value="TreeGrafter"/>
</dbReference>
<comment type="caution">
    <text evidence="1">The sequence shown here is derived from an EMBL/GenBank/DDBJ whole genome shotgun (WGS) entry which is preliminary data.</text>
</comment>
<protein>
    <submittedName>
        <fullName evidence="1">Enamine deaminase RidA, house cleaning of reactive enamine intermediates, YjgF/YER057c/UK114 family</fullName>
    </submittedName>
</protein>
<evidence type="ECO:0000313" key="1">
    <source>
        <dbReference type="EMBL" id="SDF64150.1"/>
    </source>
</evidence>
<dbReference type="Pfam" id="PF01042">
    <property type="entry name" value="Ribonuc_L-PSP"/>
    <property type="match status" value="1"/>
</dbReference>
<name>A0A8G2BJ26_9PROT</name>
<dbReference type="InterPro" id="IPR035959">
    <property type="entry name" value="RutC-like_sf"/>
</dbReference>
<dbReference type="PANTHER" id="PTHR11803:SF44">
    <property type="entry name" value="RUTC FAMILY PROTEIN YJGH"/>
    <property type="match status" value="1"/>
</dbReference>
<sequence length="129" mass="14076">MGRTAVVPAELKGYYDDWKMSPGLISGDHVFLTGFSGTGPNGTCSADPETQFRTAFAQVEMVLREAGLDFSAVVEMTTFHIGLRDHLELFRAVRAEFVREPYPAWTAIEVSGFASADTIIEIRVIASTG</sequence>
<dbReference type="Gene3D" id="3.30.1330.40">
    <property type="entry name" value="RutC-like"/>
    <property type="match status" value="1"/>
</dbReference>
<dbReference type="EMBL" id="FNBW01000005">
    <property type="protein sequence ID" value="SDF64150.1"/>
    <property type="molecule type" value="Genomic_DNA"/>
</dbReference>
<dbReference type="InterPro" id="IPR038743">
    <property type="entry name" value="YjgH-like"/>
</dbReference>
<dbReference type="SUPFAM" id="SSF55298">
    <property type="entry name" value="YjgF-like"/>
    <property type="match status" value="1"/>
</dbReference>
<dbReference type="PANTHER" id="PTHR11803">
    <property type="entry name" value="2-IMINOBUTANOATE/2-IMINOPROPANOATE DEAMINASE RIDA"/>
    <property type="match status" value="1"/>
</dbReference>
<dbReference type="InterPro" id="IPR006175">
    <property type="entry name" value="YjgF/YER057c/UK114"/>
</dbReference>
<keyword evidence="2" id="KW-1185">Reference proteome</keyword>
<dbReference type="Proteomes" id="UP000198615">
    <property type="component" value="Unassembled WGS sequence"/>
</dbReference>
<dbReference type="OrthoDB" id="9809792at2"/>
<dbReference type="AlphaFoldDB" id="A0A8G2BJ26"/>